<keyword evidence="2" id="KW-1185">Reference proteome</keyword>
<protein>
    <submittedName>
        <fullName evidence="1">Uncharacterized protein</fullName>
    </submittedName>
</protein>
<dbReference type="RefSeq" id="WP_126305642.1">
    <property type="nucleotide sequence ID" value="NZ_AP018449.1"/>
</dbReference>
<dbReference type="Proteomes" id="UP000276437">
    <property type="component" value="Chromosome"/>
</dbReference>
<evidence type="ECO:0000313" key="2">
    <source>
        <dbReference type="Proteomes" id="UP000276437"/>
    </source>
</evidence>
<organism evidence="1 2">
    <name type="scientific">Methylomusa anaerophila</name>
    <dbReference type="NCBI Taxonomy" id="1930071"/>
    <lineage>
        <taxon>Bacteria</taxon>
        <taxon>Bacillati</taxon>
        <taxon>Bacillota</taxon>
        <taxon>Negativicutes</taxon>
        <taxon>Selenomonadales</taxon>
        <taxon>Sporomusaceae</taxon>
        <taxon>Methylomusa</taxon>
    </lineage>
</organism>
<name>A0A348AEK6_9FIRM</name>
<reference evidence="1 2" key="1">
    <citation type="journal article" date="2018" name="Int. J. Syst. Evol. Microbiol.">
        <title>Methylomusa anaerophila gen. nov., sp. nov., an anaerobic methanol-utilizing bacterium isolated from a microbial fuel cell.</title>
        <authorList>
            <person name="Amano N."/>
            <person name="Yamamuro A."/>
            <person name="Miyahara M."/>
            <person name="Kouzuma A."/>
            <person name="Abe T."/>
            <person name="Watanabe K."/>
        </authorList>
    </citation>
    <scope>NUCLEOTIDE SEQUENCE [LARGE SCALE GENOMIC DNA]</scope>
    <source>
        <strain evidence="1 2">MMFC1</strain>
    </source>
</reference>
<evidence type="ECO:0000313" key="1">
    <source>
        <dbReference type="EMBL" id="BBB89504.1"/>
    </source>
</evidence>
<accession>A0A348AEK6</accession>
<dbReference type="EMBL" id="AP018449">
    <property type="protein sequence ID" value="BBB89504.1"/>
    <property type="molecule type" value="Genomic_DNA"/>
</dbReference>
<proteinExistence type="predicted"/>
<gene>
    <name evidence="1" type="ORF">MAMMFC1_00137</name>
</gene>
<dbReference type="KEGG" id="mana:MAMMFC1_00137"/>
<sequence>MELLGEKEKEYLRTVISDAQCRYENISIIDNVTVNESDLKFERIQLNNNEGFALHINSDGDVLPFFSADRTTAIGNINDLHNLIQKLQDTQTFIDLENYKEAMKRRMSAKEKPVNRKIMPEEICF</sequence>
<dbReference type="AlphaFoldDB" id="A0A348AEK6"/>